<dbReference type="Gene3D" id="1.10.10.10">
    <property type="entry name" value="Winged helix-like DNA-binding domain superfamily/Winged helix DNA-binding domain"/>
    <property type="match status" value="1"/>
</dbReference>
<dbReference type="GO" id="GO:0045892">
    <property type="term" value="P:negative regulation of DNA-templated transcription"/>
    <property type="evidence" value="ECO:0007669"/>
    <property type="project" value="TreeGrafter"/>
</dbReference>
<dbReference type="CDD" id="cd07153">
    <property type="entry name" value="Fur_like"/>
    <property type="match status" value="1"/>
</dbReference>
<comment type="cofactor">
    <cofactor evidence="8">
        <name>Mn(2+)</name>
        <dbReference type="ChEBI" id="CHEBI:29035"/>
    </cofactor>
    <cofactor evidence="8">
        <name>Fe(2+)</name>
        <dbReference type="ChEBI" id="CHEBI:29033"/>
    </cofactor>
    <text evidence="8">Binds 1 Mn(2+) or Fe(2+) ion per subunit.</text>
</comment>
<dbReference type="AlphaFoldDB" id="A0A7C5WWG2"/>
<evidence type="ECO:0000256" key="4">
    <source>
        <dbReference type="ARBA" id="ARBA00023015"/>
    </source>
</evidence>
<evidence type="ECO:0000256" key="8">
    <source>
        <dbReference type="PIRSR" id="PIRSR602481-2"/>
    </source>
</evidence>
<feature type="binding site" evidence="7">
    <location>
        <position position="102"/>
    </location>
    <ligand>
        <name>Zn(2+)</name>
        <dbReference type="ChEBI" id="CHEBI:29105"/>
    </ligand>
</feature>
<reference evidence="9" key="1">
    <citation type="journal article" date="2020" name="mSystems">
        <title>Genome- and Community-Level Interaction Insights into Carbon Utilization and Element Cycling Functions of Hydrothermarchaeota in Hydrothermal Sediment.</title>
        <authorList>
            <person name="Zhou Z."/>
            <person name="Liu Y."/>
            <person name="Xu W."/>
            <person name="Pan J."/>
            <person name="Luo Z.H."/>
            <person name="Li M."/>
        </authorList>
    </citation>
    <scope>NUCLEOTIDE SEQUENCE [LARGE SCALE GENOMIC DNA]</scope>
    <source>
        <strain evidence="9">HyVt-523</strain>
    </source>
</reference>
<comment type="caution">
    <text evidence="9">The sequence shown here is derived from an EMBL/GenBank/DDBJ whole genome shotgun (WGS) entry which is preliminary data.</text>
</comment>
<keyword evidence="3 7" id="KW-0862">Zinc</keyword>
<keyword evidence="4" id="KW-0805">Transcription regulation</keyword>
<evidence type="ECO:0000256" key="5">
    <source>
        <dbReference type="ARBA" id="ARBA00023125"/>
    </source>
</evidence>
<dbReference type="GO" id="GO:0000976">
    <property type="term" value="F:transcription cis-regulatory region binding"/>
    <property type="evidence" value="ECO:0007669"/>
    <property type="project" value="TreeGrafter"/>
</dbReference>
<comment type="similarity">
    <text evidence="1">Belongs to the Fur family.</text>
</comment>
<dbReference type="InterPro" id="IPR043135">
    <property type="entry name" value="Fur_C"/>
</dbReference>
<dbReference type="EMBL" id="DRNZ01000245">
    <property type="protein sequence ID" value="HHO58296.1"/>
    <property type="molecule type" value="Genomic_DNA"/>
</dbReference>
<evidence type="ECO:0000256" key="6">
    <source>
        <dbReference type="ARBA" id="ARBA00023163"/>
    </source>
</evidence>
<proteinExistence type="inferred from homology"/>
<feature type="binding site" evidence="8">
    <location>
        <position position="115"/>
    </location>
    <ligand>
        <name>Fe cation</name>
        <dbReference type="ChEBI" id="CHEBI:24875"/>
    </ligand>
</feature>
<dbReference type="PANTHER" id="PTHR33202">
    <property type="entry name" value="ZINC UPTAKE REGULATION PROTEIN"/>
    <property type="match status" value="1"/>
</dbReference>
<dbReference type="Proteomes" id="UP000886105">
    <property type="component" value="Unassembled WGS sequence"/>
</dbReference>
<dbReference type="GO" id="GO:1900376">
    <property type="term" value="P:regulation of secondary metabolite biosynthetic process"/>
    <property type="evidence" value="ECO:0007669"/>
    <property type="project" value="TreeGrafter"/>
</dbReference>
<feature type="binding site" evidence="7">
    <location>
        <position position="149"/>
    </location>
    <ligand>
        <name>Zn(2+)</name>
        <dbReference type="ChEBI" id="CHEBI:29105"/>
    </ligand>
</feature>
<keyword evidence="8" id="KW-0408">Iron</keyword>
<dbReference type="InterPro" id="IPR036390">
    <property type="entry name" value="WH_DNA-bd_sf"/>
</dbReference>
<organism evidence="9">
    <name type="scientific">Oceanithermus profundus</name>
    <dbReference type="NCBI Taxonomy" id="187137"/>
    <lineage>
        <taxon>Bacteria</taxon>
        <taxon>Thermotogati</taxon>
        <taxon>Deinococcota</taxon>
        <taxon>Deinococci</taxon>
        <taxon>Thermales</taxon>
        <taxon>Thermaceae</taxon>
        <taxon>Oceanithermus</taxon>
    </lineage>
</organism>
<gene>
    <name evidence="9" type="ORF">ENJ85_03890</name>
</gene>
<comment type="cofactor">
    <cofactor evidence="7">
        <name>Zn(2+)</name>
        <dbReference type="ChEBI" id="CHEBI:29105"/>
    </cofactor>
    <text evidence="7">Binds 1 zinc ion per subunit.</text>
</comment>
<dbReference type="InterPro" id="IPR002481">
    <property type="entry name" value="FUR"/>
</dbReference>
<evidence type="ECO:0000256" key="3">
    <source>
        <dbReference type="ARBA" id="ARBA00022833"/>
    </source>
</evidence>
<accession>A0A7C5WWG2</accession>
<protein>
    <submittedName>
        <fullName evidence="9">Transcriptional repressor</fullName>
    </submittedName>
</protein>
<evidence type="ECO:0000256" key="1">
    <source>
        <dbReference type="ARBA" id="ARBA00007957"/>
    </source>
</evidence>
<feature type="binding site" evidence="7">
    <location>
        <position position="99"/>
    </location>
    <ligand>
        <name>Zn(2+)</name>
        <dbReference type="ChEBI" id="CHEBI:29105"/>
    </ligand>
</feature>
<dbReference type="GO" id="GO:0003700">
    <property type="term" value="F:DNA-binding transcription factor activity"/>
    <property type="evidence" value="ECO:0007669"/>
    <property type="project" value="InterPro"/>
</dbReference>
<name>A0A7C5WWG2_9DEIN</name>
<keyword evidence="6" id="KW-0804">Transcription</keyword>
<dbReference type="GO" id="GO:0008270">
    <property type="term" value="F:zinc ion binding"/>
    <property type="evidence" value="ECO:0007669"/>
    <property type="project" value="TreeGrafter"/>
</dbReference>
<keyword evidence="7" id="KW-0479">Metal-binding</keyword>
<keyword evidence="5" id="KW-0238">DNA-binding</keyword>
<dbReference type="PANTHER" id="PTHR33202:SF7">
    <property type="entry name" value="FERRIC UPTAKE REGULATION PROTEIN"/>
    <property type="match status" value="1"/>
</dbReference>
<dbReference type="SUPFAM" id="SSF46785">
    <property type="entry name" value="Winged helix' DNA-binding domain"/>
    <property type="match status" value="1"/>
</dbReference>
<evidence type="ECO:0000256" key="7">
    <source>
        <dbReference type="PIRSR" id="PIRSR602481-1"/>
    </source>
</evidence>
<feature type="binding site" evidence="7">
    <location>
        <position position="146"/>
    </location>
    <ligand>
        <name>Zn(2+)</name>
        <dbReference type="ChEBI" id="CHEBI:29105"/>
    </ligand>
</feature>
<evidence type="ECO:0000256" key="2">
    <source>
        <dbReference type="ARBA" id="ARBA00022491"/>
    </source>
</evidence>
<dbReference type="Gene3D" id="3.30.1490.190">
    <property type="match status" value="1"/>
</dbReference>
<keyword evidence="2" id="KW-0678">Repressor</keyword>
<dbReference type="InterPro" id="IPR036388">
    <property type="entry name" value="WH-like_DNA-bd_sf"/>
</dbReference>
<evidence type="ECO:0000313" key="9">
    <source>
        <dbReference type="EMBL" id="HHO58296.1"/>
    </source>
</evidence>
<sequence>MEVFMACNREQLTQLIEQRHLRATEARCRILELLHETHEHYPPEEMLEALRERGKPLSIATLYQNLAKLAEAGLISRFVGPDGHTRYDVNTEPHHHLVCKICGRMVDVGVAGPLERLRPTALFEEEEDEVAAWSVGDVHLEFHGVCPACRAKMAHEEKRTA</sequence>
<dbReference type="Pfam" id="PF01475">
    <property type="entry name" value="FUR"/>
    <property type="match status" value="1"/>
</dbReference>